<evidence type="ECO:0000256" key="6">
    <source>
        <dbReference type="ARBA" id="ARBA00023274"/>
    </source>
</evidence>
<dbReference type="GO" id="GO:0003735">
    <property type="term" value="F:structural constituent of ribosome"/>
    <property type="evidence" value="ECO:0007669"/>
    <property type="project" value="TreeGrafter"/>
</dbReference>
<evidence type="ECO:0000256" key="7">
    <source>
        <dbReference type="ARBA" id="ARBA00035249"/>
    </source>
</evidence>
<proteinExistence type="inferred from homology"/>
<dbReference type="OrthoDB" id="441444at2759"/>
<protein>
    <recommendedName>
        <fullName evidence="7">Small ribosomal subunit protein uS15m</fullName>
    </recommendedName>
    <alternativeName>
        <fullName evidence="8">28S ribosomal protein S15, mitochondrial</fullName>
    </alternativeName>
</protein>
<dbReference type="PANTHER" id="PTHR46685">
    <property type="entry name" value="28S RIBOSOMAL PROTEIN S15, MITOCHONDRIAL"/>
    <property type="match status" value="1"/>
</dbReference>
<dbReference type="Gene3D" id="1.10.287.10">
    <property type="entry name" value="S15/NS1, RNA-binding"/>
    <property type="match status" value="1"/>
</dbReference>
<organism evidence="12">
    <name type="scientific">Soboliphyme baturini</name>
    <dbReference type="NCBI Taxonomy" id="241478"/>
    <lineage>
        <taxon>Eukaryota</taxon>
        <taxon>Metazoa</taxon>
        <taxon>Ecdysozoa</taxon>
        <taxon>Nematoda</taxon>
        <taxon>Enoplea</taxon>
        <taxon>Dorylaimia</taxon>
        <taxon>Dioctophymatida</taxon>
        <taxon>Dioctophymatoidea</taxon>
        <taxon>Soboliphymatidae</taxon>
        <taxon>Soboliphyme</taxon>
    </lineage>
</organism>
<reference evidence="12" key="1">
    <citation type="submission" date="2016-06" db="UniProtKB">
        <authorList>
            <consortium name="WormBaseParasite"/>
        </authorList>
    </citation>
    <scope>IDENTIFICATION</scope>
</reference>
<dbReference type="InterPro" id="IPR009068">
    <property type="entry name" value="uS15_NS1_RNA-bd_sf"/>
</dbReference>
<evidence type="ECO:0000256" key="5">
    <source>
        <dbReference type="ARBA" id="ARBA00023128"/>
    </source>
</evidence>
<evidence type="ECO:0000313" key="10">
    <source>
        <dbReference type="EMBL" id="VDO96487.1"/>
    </source>
</evidence>
<keyword evidence="3" id="KW-0809">Transit peptide</keyword>
<keyword evidence="6" id="KW-0687">Ribonucleoprotein</keyword>
<dbReference type="EMBL" id="UZAM01007081">
    <property type="protein sequence ID" value="VDO96487.1"/>
    <property type="molecule type" value="Genomic_DNA"/>
</dbReference>
<evidence type="ECO:0000256" key="4">
    <source>
        <dbReference type="ARBA" id="ARBA00022980"/>
    </source>
</evidence>
<evidence type="ECO:0000256" key="2">
    <source>
        <dbReference type="ARBA" id="ARBA00008434"/>
    </source>
</evidence>
<dbReference type="SUPFAM" id="SSF47060">
    <property type="entry name" value="S15/NS1 RNA-binding domain"/>
    <property type="match status" value="1"/>
</dbReference>
<dbReference type="GO" id="GO:0005763">
    <property type="term" value="C:mitochondrial small ribosomal subunit"/>
    <property type="evidence" value="ECO:0007669"/>
    <property type="project" value="TreeGrafter"/>
</dbReference>
<evidence type="ECO:0000256" key="1">
    <source>
        <dbReference type="ARBA" id="ARBA00004173"/>
    </source>
</evidence>
<dbReference type="InterPro" id="IPR052137">
    <property type="entry name" value="uS15_ribosomal"/>
</dbReference>
<dbReference type="GO" id="GO:0003723">
    <property type="term" value="F:RNA binding"/>
    <property type="evidence" value="ECO:0007669"/>
    <property type="project" value="TreeGrafter"/>
</dbReference>
<dbReference type="AlphaFoldDB" id="A0A183IEP4"/>
<keyword evidence="9" id="KW-0175">Coiled coil</keyword>
<sequence length="330" mass="39085">MRRSFTFVPCSNFVTTAVAKARFNWYNIRKTTDNPKYGEIDYFKNEALKLEPRPGYIDRLGEVWSLMIAVSRDVFFKRDDNLIKHDGNYGLPQVDLSQPKAEYEGIAAAPEPVKKIFSIAYGERKDLTFQWKRKLMDKVRCNELDDESYEARIAKHTALIRHWTMLLHDMEKKPGWLRDAIYISINHRRKLLRLLREQDEASFQRVLKDLNIAYHVEPLPEDKPLQTRKGWVEYIIKEKVDIIKETKLREFHEELKKRQNAFLRQKEKLLSEFDAEEKRIRSELDSLKDEDDKILIPVGRYVGHTIDEVSENVMHDYYYRPVKGSAVSST</sequence>
<reference evidence="10 11" key="2">
    <citation type="submission" date="2018-11" db="EMBL/GenBank/DDBJ databases">
        <authorList>
            <consortium name="Pathogen Informatics"/>
        </authorList>
    </citation>
    <scope>NUCLEOTIDE SEQUENCE [LARGE SCALE GENOMIC DNA]</scope>
</reference>
<dbReference type="WBParaSite" id="SBAD_0000219101-mRNA-1">
    <property type="protein sequence ID" value="SBAD_0000219101-mRNA-1"/>
    <property type="gene ID" value="SBAD_0000219101"/>
</dbReference>
<comment type="subcellular location">
    <subcellularLocation>
        <location evidence="1">Mitochondrion</location>
    </subcellularLocation>
</comment>
<evidence type="ECO:0000313" key="12">
    <source>
        <dbReference type="WBParaSite" id="SBAD_0000219101-mRNA-1"/>
    </source>
</evidence>
<accession>A0A183IEP4</accession>
<dbReference type="GO" id="GO:0032543">
    <property type="term" value="P:mitochondrial translation"/>
    <property type="evidence" value="ECO:0007669"/>
    <property type="project" value="TreeGrafter"/>
</dbReference>
<keyword evidence="4" id="KW-0689">Ribosomal protein</keyword>
<evidence type="ECO:0000256" key="8">
    <source>
        <dbReference type="ARBA" id="ARBA00035528"/>
    </source>
</evidence>
<comment type="similarity">
    <text evidence="2">Belongs to the universal ribosomal protein uS15 family.</text>
</comment>
<gene>
    <name evidence="10" type="ORF">SBAD_LOCUS2088</name>
</gene>
<feature type="coiled-coil region" evidence="9">
    <location>
        <begin position="252"/>
        <end position="290"/>
    </location>
</feature>
<evidence type="ECO:0000256" key="3">
    <source>
        <dbReference type="ARBA" id="ARBA00022946"/>
    </source>
</evidence>
<name>A0A183IEP4_9BILA</name>
<evidence type="ECO:0000256" key="9">
    <source>
        <dbReference type="SAM" id="Coils"/>
    </source>
</evidence>
<dbReference type="PANTHER" id="PTHR46685:SF1">
    <property type="entry name" value="SMALL RIBOSOMAL SUBUNIT PROTEIN US15M"/>
    <property type="match status" value="1"/>
</dbReference>
<dbReference type="Proteomes" id="UP000270296">
    <property type="component" value="Unassembled WGS sequence"/>
</dbReference>
<keyword evidence="5" id="KW-0496">Mitochondrion</keyword>
<evidence type="ECO:0000313" key="11">
    <source>
        <dbReference type="Proteomes" id="UP000270296"/>
    </source>
</evidence>
<keyword evidence="11" id="KW-1185">Reference proteome</keyword>